<keyword evidence="4" id="KW-1185">Reference proteome</keyword>
<reference evidence="2" key="1">
    <citation type="submission" date="2022-10" db="EMBL/GenBank/DDBJ databases">
        <authorList>
            <person name="Chen Y."/>
            <person name="Dougan E. K."/>
            <person name="Chan C."/>
            <person name="Rhodes N."/>
            <person name="Thang M."/>
        </authorList>
    </citation>
    <scope>NUCLEOTIDE SEQUENCE</scope>
</reference>
<dbReference type="OrthoDB" id="413799at2759"/>
<evidence type="ECO:0000313" key="3">
    <source>
        <dbReference type="EMBL" id="CAL4768103.1"/>
    </source>
</evidence>
<dbReference type="Proteomes" id="UP001152797">
    <property type="component" value="Unassembled WGS sequence"/>
</dbReference>
<keyword evidence="1" id="KW-0472">Membrane</keyword>
<dbReference type="EMBL" id="CAMXCT020000586">
    <property type="protein sequence ID" value="CAL1134166.1"/>
    <property type="molecule type" value="Genomic_DNA"/>
</dbReference>
<dbReference type="EMBL" id="CAMXCT030000586">
    <property type="protein sequence ID" value="CAL4768103.1"/>
    <property type="molecule type" value="Genomic_DNA"/>
</dbReference>
<evidence type="ECO:0000313" key="4">
    <source>
        <dbReference type="Proteomes" id="UP001152797"/>
    </source>
</evidence>
<reference evidence="3 4" key="2">
    <citation type="submission" date="2024-05" db="EMBL/GenBank/DDBJ databases">
        <authorList>
            <person name="Chen Y."/>
            <person name="Shah S."/>
            <person name="Dougan E. K."/>
            <person name="Thang M."/>
            <person name="Chan C."/>
        </authorList>
    </citation>
    <scope>NUCLEOTIDE SEQUENCE [LARGE SCALE GENOMIC DNA]</scope>
</reference>
<evidence type="ECO:0000313" key="2">
    <source>
        <dbReference type="EMBL" id="CAI3980791.1"/>
    </source>
</evidence>
<organism evidence="2">
    <name type="scientific">Cladocopium goreaui</name>
    <dbReference type="NCBI Taxonomy" id="2562237"/>
    <lineage>
        <taxon>Eukaryota</taxon>
        <taxon>Sar</taxon>
        <taxon>Alveolata</taxon>
        <taxon>Dinophyceae</taxon>
        <taxon>Suessiales</taxon>
        <taxon>Symbiodiniaceae</taxon>
        <taxon>Cladocopium</taxon>
    </lineage>
</organism>
<protein>
    <submittedName>
        <fullName evidence="3">Prostaglandin F synthase</fullName>
    </submittedName>
</protein>
<dbReference type="EMBL" id="CAMXCT010000586">
    <property type="protein sequence ID" value="CAI3980791.1"/>
    <property type="molecule type" value="Genomic_DNA"/>
</dbReference>
<sequence length="137" mass="15169">MLLLLRLFKSFAAPPRLPVVTDTVKFAYQDLLRFGLVSVAVIACLCLNAVLLFGRDVEAFGKFASLFAQLFSDAFRRLGLGSHGYLMLLMKLWFTVYHVHGALCYHSAQYALGHYSGQLHGCKKSLSFCSILDGSVS</sequence>
<gene>
    <name evidence="2" type="ORF">C1SCF055_LOCUS8648</name>
</gene>
<keyword evidence="1" id="KW-0812">Transmembrane</keyword>
<comment type="caution">
    <text evidence="2">The sequence shown here is derived from an EMBL/GenBank/DDBJ whole genome shotgun (WGS) entry which is preliminary data.</text>
</comment>
<name>A0A9P1BWK7_9DINO</name>
<dbReference type="AlphaFoldDB" id="A0A9P1BWK7"/>
<proteinExistence type="predicted"/>
<accession>A0A9P1BWK7</accession>
<evidence type="ECO:0000256" key="1">
    <source>
        <dbReference type="SAM" id="Phobius"/>
    </source>
</evidence>
<keyword evidence="1" id="KW-1133">Transmembrane helix</keyword>
<feature type="transmembrane region" description="Helical" evidence="1">
    <location>
        <begin position="31"/>
        <end position="53"/>
    </location>
</feature>